<dbReference type="Gene3D" id="3.30.460.10">
    <property type="entry name" value="Beta Polymerase, domain 2"/>
    <property type="match status" value="1"/>
</dbReference>
<evidence type="ECO:0008006" key="2">
    <source>
        <dbReference type="Google" id="ProtNLM"/>
    </source>
</evidence>
<dbReference type="PANTHER" id="PTHR34822:SF1">
    <property type="entry name" value="GRPB FAMILY PROTEIN"/>
    <property type="match status" value="1"/>
</dbReference>
<dbReference type="EMBL" id="JN671974">
    <property type="protein sequence ID" value="AEZ64579.1"/>
    <property type="molecule type" value="Genomic_DNA"/>
</dbReference>
<accession>H6UP51</accession>
<sequence>MPKDLSPDLVVADADPVWTSRGTALTDGLHELLAPLALHVEHIGSTAVPGMAAKPVFDIQISVRDLQEAQDAFAGPLADHGFDLAPYRQDHVPAGSDDDPAHWTKRLWIRRGHPEPDVNLHVRAAGSPNERLALLFRDWLRAHPEAVPAYARFKRVLAGAVPDLATYADVKDPVVDLVVAVAEPWARATGWRPSATMTVRTASRRA</sequence>
<dbReference type="InterPro" id="IPR007344">
    <property type="entry name" value="GrpB/CoaE"/>
</dbReference>
<dbReference type="AlphaFoldDB" id="H6UP51"/>
<dbReference type="PANTHER" id="PTHR34822">
    <property type="entry name" value="GRPB DOMAIN PROTEIN (AFU_ORTHOLOGUE AFUA_1G01530)"/>
    <property type="match status" value="1"/>
</dbReference>
<evidence type="ECO:0000313" key="1">
    <source>
        <dbReference type="EMBL" id="AEZ64579.1"/>
    </source>
</evidence>
<protein>
    <recommendedName>
        <fullName evidence="2">GrpB family protein</fullName>
    </recommendedName>
</protein>
<dbReference type="SUPFAM" id="SSF81301">
    <property type="entry name" value="Nucleotidyltransferase"/>
    <property type="match status" value="1"/>
</dbReference>
<dbReference type="Pfam" id="PF04229">
    <property type="entry name" value="GrpB"/>
    <property type="match status" value="1"/>
</dbReference>
<organism evidence="1">
    <name type="scientific">Streptomyces chromofuscus</name>
    <dbReference type="NCBI Taxonomy" id="42881"/>
    <lineage>
        <taxon>Bacteria</taxon>
        <taxon>Bacillati</taxon>
        <taxon>Actinomycetota</taxon>
        <taxon>Actinomycetes</taxon>
        <taxon>Kitasatosporales</taxon>
        <taxon>Streptomycetaceae</taxon>
        <taxon>Streptomyces</taxon>
    </lineage>
</organism>
<name>H6UP51_STRCW</name>
<reference evidence="1" key="1">
    <citation type="journal article" date="2012" name="Appl. Environ. Microbiol.">
        <title>Identification of the Herboxidiene Biosynthetic Gene Cluster in Streptomyces chromofuscus ATCC 49982.</title>
        <authorList>
            <person name="Shao L."/>
            <person name="Zi J."/>
            <person name="Zeng J."/>
            <person name="Zhan J."/>
        </authorList>
    </citation>
    <scope>NUCLEOTIDE SEQUENCE</scope>
    <source>
        <strain evidence="1">A7847</strain>
    </source>
</reference>
<gene>
    <name evidence="1" type="ORF">sccontig008-71</name>
</gene>
<dbReference type="InterPro" id="IPR043519">
    <property type="entry name" value="NT_sf"/>
</dbReference>
<proteinExistence type="predicted"/>